<reference evidence="3 4" key="1">
    <citation type="submission" date="2020-06" db="EMBL/GenBank/DDBJ databases">
        <title>Transcriptomic and genomic resources for Thalictrum thalictroides and T. hernandezii: Facilitating candidate gene discovery in an emerging model plant lineage.</title>
        <authorList>
            <person name="Arias T."/>
            <person name="Riano-Pachon D.M."/>
            <person name="Di Stilio V.S."/>
        </authorList>
    </citation>
    <scope>NUCLEOTIDE SEQUENCE [LARGE SCALE GENOMIC DNA]</scope>
    <source>
        <strain evidence="4">cv. WT478/WT964</strain>
        <tissue evidence="3">Leaves</tissue>
    </source>
</reference>
<keyword evidence="2" id="KW-1133">Transmembrane helix</keyword>
<name>A0A7J6VU58_THATH</name>
<comment type="caution">
    <text evidence="3">The sequence shown here is derived from an EMBL/GenBank/DDBJ whole genome shotgun (WGS) entry which is preliminary data.</text>
</comment>
<evidence type="ECO:0000256" key="2">
    <source>
        <dbReference type="SAM" id="Phobius"/>
    </source>
</evidence>
<feature type="transmembrane region" description="Helical" evidence="2">
    <location>
        <begin position="173"/>
        <end position="194"/>
    </location>
</feature>
<keyword evidence="1" id="KW-0732">Signal</keyword>
<dbReference type="AlphaFoldDB" id="A0A7J6VU58"/>
<protein>
    <recommendedName>
        <fullName evidence="5">Bulb-type lectin domain-containing protein</fullName>
    </recommendedName>
</protein>
<accession>A0A7J6VU58</accession>
<evidence type="ECO:0000313" key="4">
    <source>
        <dbReference type="Proteomes" id="UP000554482"/>
    </source>
</evidence>
<sequence length="210" mass="23351">MKRNRLSVKPLFWTADPDNCLLSSPSSIILDKEGLLKNSNAEVIWQSFDYPTDTIVQGQSLKSGGSLMSLKSEDDGYGGNSSHVALNLNTDGKFYLVDSNSVMIMNLTNDELDEDAVFWTMDQFENIDIGNDSLYRATLGSDGCLRLFKEKIGFGSNRSVLVWSSDKDDDFPCWLFFIICLCFGSFIMLLWCLFPCCNCSSNKSAAGAEC</sequence>
<organism evidence="3 4">
    <name type="scientific">Thalictrum thalictroides</name>
    <name type="common">Rue-anemone</name>
    <name type="synonym">Anemone thalictroides</name>
    <dbReference type="NCBI Taxonomy" id="46969"/>
    <lineage>
        <taxon>Eukaryota</taxon>
        <taxon>Viridiplantae</taxon>
        <taxon>Streptophyta</taxon>
        <taxon>Embryophyta</taxon>
        <taxon>Tracheophyta</taxon>
        <taxon>Spermatophyta</taxon>
        <taxon>Magnoliopsida</taxon>
        <taxon>Ranunculales</taxon>
        <taxon>Ranunculaceae</taxon>
        <taxon>Thalictroideae</taxon>
        <taxon>Thalictrum</taxon>
    </lineage>
</organism>
<dbReference type="InterPro" id="IPR051343">
    <property type="entry name" value="G-type_lectin_kinases/EP1-like"/>
</dbReference>
<keyword evidence="2" id="KW-0472">Membrane</keyword>
<dbReference type="SUPFAM" id="SSF51110">
    <property type="entry name" value="alpha-D-mannose-specific plant lectins"/>
    <property type="match status" value="1"/>
</dbReference>
<dbReference type="InterPro" id="IPR036426">
    <property type="entry name" value="Bulb-type_lectin_dom_sf"/>
</dbReference>
<keyword evidence="4" id="KW-1185">Reference proteome</keyword>
<evidence type="ECO:0000256" key="1">
    <source>
        <dbReference type="ARBA" id="ARBA00022729"/>
    </source>
</evidence>
<proteinExistence type="predicted"/>
<dbReference type="PANTHER" id="PTHR47976:SF115">
    <property type="entry name" value="RECEPTOR-LIKE SERINE_THREONINE-PROTEIN KINASE"/>
    <property type="match status" value="1"/>
</dbReference>
<keyword evidence="2" id="KW-0812">Transmembrane</keyword>
<dbReference type="EMBL" id="JABWDY010026527">
    <property type="protein sequence ID" value="KAF5188624.1"/>
    <property type="molecule type" value="Genomic_DNA"/>
</dbReference>
<dbReference type="PANTHER" id="PTHR47976">
    <property type="entry name" value="G-TYPE LECTIN S-RECEPTOR-LIKE SERINE/THREONINE-PROTEIN KINASE SD2-5"/>
    <property type="match status" value="1"/>
</dbReference>
<evidence type="ECO:0008006" key="5">
    <source>
        <dbReference type="Google" id="ProtNLM"/>
    </source>
</evidence>
<gene>
    <name evidence="3" type="ORF">FRX31_021788</name>
</gene>
<dbReference type="Proteomes" id="UP000554482">
    <property type="component" value="Unassembled WGS sequence"/>
</dbReference>
<evidence type="ECO:0000313" key="3">
    <source>
        <dbReference type="EMBL" id="KAF5188624.1"/>
    </source>
</evidence>